<feature type="region of interest" description="Disordered" evidence="4">
    <location>
        <begin position="195"/>
        <end position="254"/>
    </location>
</feature>
<sequence>MVSSRKRARRDIELEEHAESASAPGEPSLLRRIRNTWQFANLYQWIYLFGKVVKIDENIDMDDLETECLKPQSTVLVDIGLALLKFVSSHRGLTPELFDEYTRRQYVAKAPERNPFGTDEVPAKFNGFDAFTKLRVLQQLTQWVMLHPERIREKMDEQKPTDQTEWRIEPSGWDSEDRTYYILDDNRVYRLTEAPPVTPTWKPKKNTKKAKAAARAAKRRRVSRSAAEGADSVDEDPGADAEEAPEPEDDGLGGAKWECIATNLEEVRNFLSTIQKSRDENEKVLKKTIEEHLLPLLEKQEESRKRKALQREKELLNLQKMANAKRSSRLASKAEQQRAEAQAREEEERRRKEEITARKEEQRRLKMEKERDNRLMSREARLKERETRRLRHEEELAQLSEDSKNASSANGRLSERRLKAEIERNKQALKELDEEEDDWIFDCICGAYGHVDDGTHSVACERCNVWQHSKCLGVSEEEADGDDFHFICETCERKHLAGTTNPEPESTVASQVNRHDGPPLPQAQSDTSAGKQQPSAPSRSVITVDIPYKLSWKPDLSPQAIDSSQPHPAIPLPTSSNIPTKNAGQPNVPPPHSPHANANGEAPHPFSSPHPTLSPPNQSPSKSRAYSSLRGSSSPTPAYQSIGKPGLPQKGVFHVSSSTNGVSQGSPSRARPPSADAQVAPTAARSDSPLKEPFGTANSNPPVLSPPAVSFSVGRPATSSAGSQSTVASTPQLKHAQAGPEAALTPTLVPTQNGIPHGISPLKRSPPPAQPQNNGINPSPAPAILPPVAALSPSPSHQDLTPPVKPAEPMRPSSQHSSGVTGDMRLDGRFG</sequence>
<dbReference type="Gene3D" id="3.30.40.10">
    <property type="entry name" value="Zinc/RING finger domain, C3HC4 (zinc finger)"/>
    <property type="match status" value="1"/>
</dbReference>
<feature type="compositionally biased region" description="Polar residues" evidence="4">
    <location>
        <begin position="522"/>
        <end position="541"/>
    </location>
</feature>
<feature type="compositionally biased region" description="Pro residues" evidence="4">
    <location>
        <begin position="606"/>
        <end position="618"/>
    </location>
</feature>
<feature type="region of interest" description="Disordered" evidence="4">
    <location>
        <begin position="557"/>
        <end position="831"/>
    </location>
</feature>
<evidence type="ECO:0000256" key="1">
    <source>
        <dbReference type="ARBA" id="ARBA00022723"/>
    </source>
</evidence>
<dbReference type="Pfam" id="PF00628">
    <property type="entry name" value="PHD"/>
    <property type="match status" value="1"/>
</dbReference>
<evidence type="ECO:0000313" key="6">
    <source>
        <dbReference type="EMBL" id="RYO91125.1"/>
    </source>
</evidence>
<feature type="domain" description="Zinc finger PHD-type" evidence="5">
    <location>
        <begin position="442"/>
        <end position="492"/>
    </location>
</feature>
<dbReference type="Proteomes" id="UP000294003">
    <property type="component" value="Unassembled WGS sequence"/>
</dbReference>
<dbReference type="PANTHER" id="PTHR14296:SF3">
    <property type="entry name" value="DIKAR, ISOFORM F"/>
    <property type="match status" value="1"/>
</dbReference>
<feature type="compositionally biased region" description="Polar residues" evidence="4">
    <location>
        <begin position="573"/>
        <end position="585"/>
    </location>
</feature>
<dbReference type="InterPro" id="IPR013083">
    <property type="entry name" value="Znf_RING/FYVE/PHD"/>
</dbReference>
<gene>
    <name evidence="6" type="ORF">DL762_002421</name>
</gene>
<feature type="compositionally biased region" description="Polar residues" evidence="4">
    <location>
        <begin position="655"/>
        <end position="667"/>
    </location>
</feature>
<dbReference type="InterPro" id="IPR001965">
    <property type="entry name" value="Znf_PHD"/>
</dbReference>
<proteinExistence type="predicted"/>
<keyword evidence="3" id="KW-0862">Zinc</keyword>
<comment type="caution">
    <text evidence="6">The sequence shown here is derived from an EMBL/GenBank/DDBJ whole genome shotgun (WGS) entry which is preliminary data.</text>
</comment>
<dbReference type="EMBL" id="QJNS01000045">
    <property type="protein sequence ID" value="RYO91125.1"/>
    <property type="molecule type" value="Genomic_DNA"/>
</dbReference>
<keyword evidence="2" id="KW-0863">Zinc-finger</keyword>
<feature type="region of interest" description="Disordered" evidence="4">
    <location>
        <begin position="496"/>
        <end position="542"/>
    </location>
</feature>
<feature type="compositionally biased region" description="Basic and acidic residues" evidence="4">
    <location>
        <begin position="335"/>
        <end position="395"/>
    </location>
</feature>
<feature type="compositionally biased region" description="Polar residues" evidence="4">
    <location>
        <begin position="498"/>
        <end position="512"/>
    </location>
</feature>
<dbReference type="InterPro" id="IPR011011">
    <property type="entry name" value="Znf_FYVE_PHD"/>
</dbReference>
<accession>A0ABY0HGV1</accession>
<dbReference type="SUPFAM" id="SSF57903">
    <property type="entry name" value="FYVE/PHD zinc finger"/>
    <property type="match status" value="1"/>
</dbReference>
<feature type="compositionally biased region" description="Low complexity" evidence="4">
    <location>
        <begin position="621"/>
        <end position="634"/>
    </location>
</feature>
<evidence type="ECO:0000259" key="5">
    <source>
        <dbReference type="SMART" id="SM00249"/>
    </source>
</evidence>
<feature type="compositionally biased region" description="Polar residues" evidence="4">
    <location>
        <begin position="717"/>
        <end position="732"/>
    </location>
</feature>
<dbReference type="PANTHER" id="PTHR14296">
    <property type="entry name" value="REMODELING AND SPACING FACTOR 1"/>
    <property type="match status" value="1"/>
</dbReference>
<dbReference type="InterPro" id="IPR019787">
    <property type="entry name" value="Znf_PHD-finger"/>
</dbReference>
<reference evidence="6 7" key="1">
    <citation type="submission" date="2018-06" db="EMBL/GenBank/DDBJ databases">
        <title>Complete Genomes of Monosporascus.</title>
        <authorList>
            <person name="Robinson A.J."/>
            <person name="Natvig D.O."/>
        </authorList>
    </citation>
    <scope>NUCLEOTIDE SEQUENCE [LARGE SCALE GENOMIC DNA]</scope>
    <source>
        <strain evidence="6 7">CBS 609.92</strain>
    </source>
</reference>
<dbReference type="InterPro" id="IPR028938">
    <property type="entry name" value="Rsf1-like"/>
</dbReference>
<evidence type="ECO:0000313" key="7">
    <source>
        <dbReference type="Proteomes" id="UP000294003"/>
    </source>
</evidence>
<feature type="compositionally biased region" description="Acidic residues" evidence="4">
    <location>
        <begin position="231"/>
        <end position="251"/>
    </location>
</feature>
<feature type="compositionally biased region" description="Basic residues" evidence="4">
    <location>
        <begin position="202"/>
        <end position="223"/>
    </location>
</feature>
<feature type="compositionally biased region" description="Low complexity" evidence="4">
    <location>
        <begin position="786"/>
        <end position="796"/>
    </location>
</feature>
<organism evidence="6 7">
    <name type="scientific">Monosporascus cannonballus</name>
    <dbReference type="NCBI Taxonomy" id="155416"/>
    <lineage>
        <taxon>Eukaryota</taxon>
        <taxon>Fungi</taxon>
        <taxon>Dikarya</taxon>
        <taxon>Ascomycota</taxon>
        <taxon>Pezizomycotina</taxon>
        <taxon>Sordariomycetes</taxon>
        <taxon>Xylariomycetidae</taxon>
        <taxon>Xylariales</taxon>
        <taxon>Xylariales incertae sedis</taxon>
        <taxon>Monosporascus</taxon>
    </lineage>
</organism>
<feature type="region of interest" description="Disordered" evidence="4">
    <location>
        <begin position="322"/>
        <end position="412"/>
    </location>
</feature>
<evidence type="ECO:0000256" key="2">
    <source>
        <dbReference type="ARBA" id="ARBA00022771"/>
    </source>
</evidence>
<dbReference type="SMART" id="SM00249">
    <property type="entry name" value="PHD"/>
    <property type="match status" value="1"/>
</dbReference>
<keyword evidence="1" id="KW-0479">Metal-binding</keyword>
<dbReference type="PROSITE" id="PS01359">
    <property type="entry name" value="ZF_PHD_1"/>
    <property type="match status" value="1"/>
</dbReference>
<evidence type="ECO:0000256" key="4">
    <source>
        <dbReference type="SAM" id="MobiDB-lite"/>
    </source>
</evidence>
<evidence type="ECO:0000256" key="3">
    <source>
        <dbReference type="ARBA" id="ARBA00022833"/>
    </source>
</evidence>
<name>A0ABY0HGV1_9PEZI</name>
<protein>
    <recommendedName>
        <fullName evidence="5">Zinc finger PHD-type domain-containing protein</fullName>
    </recommendedName>
</protein>
<keyword evidence="7" id="KW-1185">Reference proteome</keyword>
<dbReference type="InterPro" id="IPR019786">
    <property type="entry name" value="Zinc_finger_PHD-type_CS"/>
</dbReference>